<accession>A0A411PM06</accession>
<dbReference type="SUPFAM" id="SSF53335">
    <property type="entry name" value="S-adenosyl-L-methionine-dependent methyltransferases"/>
    <property type="match status" value="1"/>
</dbReference>
<dbReference type="KEGG" id="smai:EXU30_19005"/>
<dbReference type="OrthoDB" id="5563826at2"/>
<evidence type="ECO:0000313" key="2">
    <source>
        <dbReference type="Proteomes" id="UP000291106"/>
    </source>
</evidence>
<keyword evidence="2" id="KW-1185">Reference proteome</keyword>
<dbReference type="RefSeq" id="WP_130602715.1">
    <property type="nucleotide sequence ID" value="NZ_CP036200.1"/>
</dbReference>
<dbReference type="Proteomes" id="UP000291106">
    <property type="component" value="Chromosome"/>
</dbReference>
<proteinExistence type="predicted"/>
<evidence type="ECO:0000313" key="1">
    <source>
        <dbReference type="EMBL" id="QBF84521.1"/>
    </source>
</evidence>
<dbReference type="InterPro" id="IPR029063">
    <property type="entry name" value="SAM-dependent_MTases_sf"/>
</dbReference>
<reference evidence="1 2" key="1">
    <citation type="submission" date="2019-02" db="EMBL/GenBank/DDBJ databases">
        <title>Shewanella sp. D4-2 isolated from Dokdo Island.</title>
        <authorList>
            <person name="Baek K."/>
        </authorList>
    </citation>
    <scope>NUCLEOTIDE SEQUENCE [LARGE SCALE GENOMIC DNA]</scope>
    <source>
        <strain evidence="1 2">D4-2</strain>
    </source>
</reference>
<protein>
    <submittedName>
        <fullName evidence="1">DUF938 domain-containing protein</fullName>
    </submittedName>
</protein>
<sequence>MFNELPFSQACENNKQPILEQLTKWLVNEQCVLEIGSGTGQHSVYFSEQLPHIRWQPSDQPIYLENIKRRIELAKLNNLQFPVALDVTKPWPTLNEQVHSVFTANTLHIMSKTMVEALFRGLGTLLEQSGCQLIIYGPFNYQGKYTSESNANFDALLAEQDSQRGIRDIEWVTQLASAQGFSLVDDVTMPANNRLLRFIRKTSK</sequence>
<dbReference type="PANTHER" id="PTHR20974:SF0">
    <property type="entry name" value="UPF0585 PROTEIN CG18661"/>
    <property type="match status" value="1"/>
</dbReference>
<dbReference type="AlphaFoldDB" id="A0A411PM06"/>
<dbReference type="EMBL" id="CP036200">
    <property type="protein sequence ID" value="QBF84521.1"/>
    <property type="molecule type" value="Genomic_DNA"/>
</dbReference>
<dbReference type="Pfam" id="PF06080">
    <property type="entry name" value="DUF938"/>
    <property type="match status" value="1"/>
</dbReference>
<gene>
    <name evidence="1" type="ORF">EXU30_19005</name>
</gene>
<dbReference type="InterPro" id="IPR010342">
    <property type="entry name" value="DUF938"/>
</dbReference>
<organism evidence="1 2">
    <name type="scientific">Shewanella maritima</name>
    <dbReference type="NCBI Taxonomy" id="2520507"/>
    <lineage>
        <taxon>Bacteria</taxon>
        <taxon>Pseudomonadati</taxon>
        <taxon>Pseudomonadota</taxon>
        <taxon>Gammaproteobacteria</taxon>
        <taxon>Alteromonadales</taxon>
        <taxon>Shewanellaceae</taxon>
        <taxon>Shewanella</taxon>
    </lineage>
</organism>
<dbReference type="Gene3D" id="3.40.50.150">
    <property type="entry name" value="Vaccinia Virus protein VP39"/>
    <property type="match status" value="1"/>
</dbReference>
<dbReference type="PANTHER" id="PTHR20974">
    <property type="entry name" value="UPF0585 PROTEIN CG18661"/>
    <property type="match status" value="1"/>
</dbReference>
<name>A0A411PM06_9GAMM</name>